<dbReference type="PROSITE" id="PS51186">
    <property type="entry name" value="GNAT"/>
    <property type="match status" value="1"/>
</dbReference>
<dbReference type="Proteomes" id="UP000530928">
    <property type="component" value="Unassembled WGS sequence"/>
</dbReference>
<accession>A0A7W0HQQ2</accession>
<keyword evidence="3" id="KW-1185">Reference proteome</keyword>
<name>A0A7W0HQQ2_9ACTN</name>
<dbReference type="InterPro" id="IPR038764">
    <property type="entry name" value="GNAT_N_AcTrfase_prd"/>
</dbReference>
<dbReference type="CDD" id="cd04301">
    <property type="entry name" value="NAT_SF"/>
    <property type="match status" value="1"/>
</dbReference>
<dbReference type="Gene3D" id="3.40.630.30">
    <property type="match status" value="1"/>
</dbReference>
<reference evidence="2 3" key="1">
    <citation type="submission" date="2020-07" db="EMBL/GenBank/DDBJ databases">
        <title>Genomic Encyclopedia of Type Strains, Phase IV (KMG-IV): sequencing the most valuable type-strain genomes for metagenomic binning, comparative biology and taxonomic classification.</title>
        <authorList>
            <person name="Goeker M."/>
        </authorList>
    </citation>
    <scope>NUCLEOTIDE SEQUENCE [LARGE SCALE GENOMIC DNA]</scope>
    <source>
        <strain evidence="2 3">DSM 45533</strain>
    </source>
</reference>
<dbReference type="InterPro" id="IPR016181">
    <property type="entry name" value="Acyl_CoA_acyltransferase"/>
</dbReference>
<dbReference type="EMBL" id="JACDUR010000003">
    <property type="protein sequence ID" value="MBA2892057.1"/>
    <property type="molecule type" value="Genomic_DNA"/>
</dbReference>
<feature type="domain" description="N-acetyltransferase" evidence="1">
    <location>
        <begin position="3"/>
        <end position="149"/>
    </location>
</feature>
<dbReference type="PANTHER" id="PTHR41700">
    <property type="entry name" value="GCN5-RELATED N-ACETYLTRANSFERASE"/>
    <property type="match status" value="1"/>
</dbReference>
<sequence length="260" mass="28551">MIEDIRLLDSVSDLEAVRRLYEQIWRTGASNPPVTADFLRALAKAGGYVSGAFDGGELVGACFGFFAPPACEALHSHIAGVASRARGRSVGFALKLHQREWALARGAGEIWWTFDPLVRRNAYFNLAKLAAEPTEYLPDFYGPMDDDINRDDPTDRLFVRWRLESHDVEAACAGKIRHTGAGPVPALLATGHHGGPEERRTTARTVKVAVPADIETMREHTPDLAADWRTALRDVLGGLLADGGRITGFDRNGWYTVERA</sequence>
<proteinExistence type="predicted"/>
<dbReference type="AlphaFoldDB" id="A0A7W0HQQ2"/>
<dbReference type="GO" id="GO:0016747">
    <property type="term" value="F:acyltransferase activity, transferring groups other than amino-acyl groups"/>
    <property type="evidence" value="ECO:0007669"/>
    <property type="project" value="InterPro"/>
</dbReference>
<evidence type="ECO:0000313" key="2">
    <source>
        <dbReference type="EMBL" id="MBA2892057.1"/>
    </source>
</evidence>
<evidence type="ECO:0000313" key="3">
    <source>
        <dbReference type="Proteomes" id="UP000530928"/>
    </source>
</evidence>
<dbReference type="InterPro" id="IPR000182">
    <property type="entry name" value="GNAT_dom"/>
</dbReference>
<protein>
    <submittedName>
        <fullName evidence="2">Putative GNAT superfamily acetyltransferase</fullName>
    </submittedName>
</protein>
<comment type="caution">
    <text evidence="2">The sequence shown here is derived from an EMBL/GenBank/DDBJ whole genome shotgun (WGS) entry which is preliminary data.</text>
</comment>
<dbReference type="Pfam" id="PF00583">
    <property type="entry name" value="Acetyltransf_1"/>
    <property type="match status" value="1"/>
</dbReference>
<organism evidence="2 3">
    <name type="scientific">Nonomuraea soli</name>
    <dbReference type="NCBI Taxonomy" id="1032476"/>
    <lineage>
        <taxon>Bacteria</taxon>
        <taxon>Bacillati</taxon>
        <taxon>Actinomycetota</taxon>
        <taxon>Actinomycetes</taxon>
        <taxon>Streptosporangiales</taxon>
        <taxon>Streptosporangiaceae</taxon>
        <taxon>Nonomuraea</taxon>
    </lineage>
</organism>
<dbReference type="PANTHER" id="PTHR41700:SF1">
    <property type="entry name" value="N-ACETYLTRANSFERASE DOMAIN-CONTAINING PROTEIN"/>
    <property type="match status" value="1"/>
</dbReference>
<keyword evidence="2" id="KW-0808">Transferase</keyword>
<gene>
    <name evidence="2" type="ORF">HNR30_003398</name>
</gene>
<evidence type="ECO:0000259" key="1">
    <source>
        <dbReference type="PROSITE" id="PS51186"/>
    </source>
</evidence>
<dbReference type="SUPFAM" id="SSF55729">
    <property type="entry name" value="Acyl-CoA N-acyltransferases (Nat)"/>
    <property type="match status" value="1"/>
</dbReference>